<evidence type="ECO:0000313" key="6">
    <source>
        <dbReference type="Proteomes" id="UP000241201"/>
    </source>
</evidence>
<keyword evidence="6" id="KW-1185">Reference proteome</keyword>
<dbReference type="HAMAP" id="MF_00376">
    <property type="entry name" value="Dephospho_CoA_kinase"/>
    <property type="match status" value="1"/>
</dbReference>
<feature type="binding site" evidence="3">
    <location>
        <begin position="11"/>
        <end position="16"/>
    </location>
    <ligand>
        <name>ATP</name>
        <dbReference type="ChEBI" id="CHEBI:30616"/>
    </ligand>
</feature>
<dbReference type="EC" id="2.7.1.24" evidence="3 4"/>
<name>A0A2T3FY97_9FIRM</name>
<dbReference type="InterPro" id="IPR001977">
    <property type="entry name" value="Depp_CoAkinase"/>
</dbReference>
<dbReference type="GO" id="GO:0004140">
    <property type="term" value="F:dephospho-CoA kinase activity"/>
    <property type="evidence" value="ECO:0007669"/>
    <property type="project" value="UniProtKB-UniRule"/>
</dbReference>
<evidence type="ECO:0000313" key="5">
    <source>
        <dbReference type="EMBL" id="PST40247.1"/>
    </source>
</evidence>
<dbReference type="CDD" id="cd02022">
    <property type="entry name" value="DPCK"/>
    <property type="match status" value="1"/>
</dbReference>
<evidence type="ECO:0000256" key="1">
    <source>
        <dbReference type="ARBA" id="ARBA00022741"/>
    </source>
</evidence>
<accession>A0A2T3FY97</accession>
<proteinExistence type="inferred from homology"/>
<keyword evidence="3" id="KW-0173">Coenzyme A biosynthesis</keyword>
<evidence type="ECO:0000256" key="3">
    <source>
        <dbReference type="HAMAP-Rule" id="MF_00376"/>
    </source>
</evidence>
<dbReference type="Proteomes" id="UP000241201">
    <property type="component" value="Unassembled WGS sequence"/>
</dbReference>
<dbReference type="AlphaFoldDB" id="A0A2T3FY97"/>
<evidence type="ECO:0000256" key="4">
    <source>
        <dbReference type="NCBIfam" id="TIGR00152"/>
    </source>
</evidence>
<keyword evidence="1 3" id="KW-0547">Nucleotide-binding</keyword>
<dbReference type="GO" id="GO:0005524">
    <property type="term" value="F:ATP binding"/>
    <property type="evidence" value="ECO:0007669"/>
    <property type="project" value="UniProtKB-UniRule"/>
</dbReference>
<keyword evidence="3" id="KW-0963">Cytoplasm</keyword>
<dbReference type="GeneID" id="77470983"/>
<comment type="similarity">
    <text evidence="3">Belongs to the CoaE family.</text>
</comment>
<keyword evidence="3 5" id="KW-0418">Kinase</keyword>
<dbReference type="InterPro" id="IPR027417">
    <property type="entry name" value="P-loop_NTPase"/>
</dbReference>
<dbReference type="PANTHER" id="PTHR10695:SF46">
    <property type="entry name" value="BIFUNCTIONAL COENZYME A SYNTHASE-RELATED"/>
    <property type="match status" value="1"/>
</dbReference>
<reference evidence="6" key="1">
    <citation type="submission" date="2018-03" db="EMBL/GenBank/DDBJ databases">
        <title>Lachnoclostridium SNUG30370 gen.nov., sp.nov., isolated from human faeces.</title>
        <authorList>
            <person name="Seo B."/>
            <person name="Jeon K."/>
            <person name="Ko G."/>
        </authorList>
    </citation>
    <scope>NUCLEOTIDE SEQUENCE [LARGE SCALE GENOMIC DNA]</scope>
    <source>
        <strain evidence="6">SNUG30370</strain>
    </source>
</reference>
<comment type="caution">
    <text evidence="5">The sequence shown here is derived from an EMBL/GenBank/DDBJ whole genome shotgun (WGS) entry which is preliminary data.</text>
</comment>
<keyword evidence="2 3" id="KW-0067">ATP-binding</keyword>
<gene>
    <name evidence="3" type="primary">coaE</name>
    <name evidence="5" type="ORF">C7U55_07765</name>
</gene>
<dbReference type="NCBIfam" id="TIGR00152">
    <property type="entry name" value="dephospho-CoA kinase"/>
    <property type="match status" value="1"/>
</dbReference>
<dbReference type="PROSITE" id="PS51219">
    <property type="entry name" value="DPCK"/>
    <property type="match status" value="1"/>
</dbReference>
<comment type="pathway">
    <text evidence="3">Cofactor biosynthesis; coenzyme A biosynthesis; CoA from (R)-pantothenate: step 5/5.</text>
</comment>
<dbReference type="GO" id="GO:0015937">
    <property type="term" value="P:coenzyme A biosynthetic process"/>
    <property type="evidence" value="ECO:0007669"/>
    <property type="project" value="UniProtKB-UniRule"/>
</dbReference>
<comment type="function">
    <text evidence="3">Catalyzes the phosphorylation of the 3'-hydroxyl group of dephosphocoenzyme A to form coenzyme A.</text>
</comment>
<dbReference type="UniPathway" id="UPA00241">
    <property type="reaction ID" value="UER00356"/>
</dbReference>
<dbReference type="RefSeq" id="WP_106988117.1">
    <property type="nucleotide sequence ID" value="NZ_JAQECZ010000008.1"/>
</dbReference>
<dbReference type="Pfam" id="PF01121">
    <property type="entry name" value="CoaE"/>
    <property type="match status" value="1"/>
</dbReference>
<protein>
    <recommendedName>
        <fullName evidence="3 4">Dephospho-CoA kinase</fullName>
        <ecNumber evidence="3 4">2.7.1.24</ecNumber>
    </recommendedName>
    <alternativeName>
        <fullName evidence="3">Dephosphocoenzyme A kinase</fullName>
    </alternativeName>
</protein>
<dbReference type="EMBL" id="PYLP01000008">
    <property type="protein sequence ID" value="PST40247.1"/>
    <property type="molecule type" value="Genomic_DNA"/>
</dbReference>
<evidence type="ECO:0000256" key="2">
    <source>
        <dbReference type="ARBA" id="ARBA00022840"/>
    </source>
</evidence>
<organism evidence="5 6">
    <name type="scientific">Faecalibacillus faecis</name>
    <dbReference type="NCBI Taxonomy" id="1982628"/>
    <lineage>
        <taxon>Bacteria</taxon>
        <taxon>Bacillati</taxon>
        <taxon>Bacillota</taxon>
        <taxon>Erysipelotrichia</taxon>
        <taxon>Erysipelotrichales</taxon>
        <taxon>Coprobacillaceae</taxon>
        <taxon>Faecalibacillus</taxon>
    </lineage>
</organism>
<comment type="catalytic activity">
    <reaction evidence="3">
        <text>3'-dephospho-CoA + ATP = ADP + CoA + H(+)</text>
        <dbReference type="Rhea" id="RHEA:18245"/>
        <dbReference type="ChEBI" id="CHEBI:15378"/>
        <dbReference type="ChEBI" id="CHEBI:30616"/>
        <dbReference type="ChEBI" id="CHEBI:57287"/>
        <dbReference type="ChEBI" id="CHEBI:57328"/>
        <dbReference type="ChEBI" id="CHEBI:456216"/>
        <dbReference type="EC" id="2.7.1.24"/>
    </reaction>
</comment>
<dbReference type="PANTHER" id="PTHR10695">
    <property type="entry name" value="DEPHOSPHO-COA KINASE-RELATED"/>
    <property type="match status" value="1"/>
</dbReference>
<dbReference type="GO" id="GO:0005737">
    <property type="term" value="C:cytoplasm"/>
    <property type="evidence" value="ECO:0007669"/>
    <property type="project" value="UniProtKB-SubCell"/>
</dbReference>
<sequence>MKVYGITGSIACGKSTVTNYLREHGYLVIDADRISREALTIDQGCIEKVDQLFHCVHGGIVDRKALGKKVFHDAKAKKMLENIIHPYVISQLKEAIQENQDLPCLFLDIPLLYESHLEYLCDSIIVVYLDEKQQVKRLMERDHIDEEYALTIMKNQISSDKKKEMADIVLDNTKDPAFLYQQIEQLMKGIENERITDK</sequence>
<comment type="subcellular location">
    <subcellularLocation>
        <location evidence="3">Cytoplasm</location>
    </subcellularLocation>
</comment>
<dbReference type="Gene3D" id="3.40.50.300">
    <property type="entry name" value="P-loop containing nucleotide triphosphate hydrolases"/>
    <property type="match status" value="1"/>
</dbReference>
<dbReference type="SUPFAM" id="SSF52540">
    <property type="entry name" value="P-loop containing nucleoside triphosphate hydrolases"/>
    <property type="match status" value="1"/>
</dbReference>
<keyword evidence="3" id="KW-0808">Transferase</keyword>